<name>A0A0G4ET39_VITBC</name>
<sequence>MRTVLQRVIPAASTPRSVCVRHLGNAARGPPLTPYNVPAHFQNACDLFVNPSSSYSGWVQQCESLRMFVFWGVVAGVTVDLVSNPPKSSYWLRYSPRRWGPALMGMFSGGRGEGLFLEGPLPFSVDVGQLYKTEMNK</sequence>
<protein>
    <submittedName>
        <fullName evidence="1">Uncharacterized protein</fullName>
    </submittedName>
</protein>
<dbReference type="Proteomes" id="UP000041254">
    <property type="component" value="Unassembled WGS sequence"/>
</dbReference>
<dbReference type="FunCoup" id="A0A0G4ET39">
    <property type="interactions" value="2"/>
</dbReference>
<dbReference type="EMBL" id="CDMY01000305">
    <property type="protein sequence ID" value="CEM01364.1"/>
    <property type="molecule type" value="Genomic_DNA"/>
</dbReference>
<reference evidence="1 2" key="1">
    <citation type="submission" date="2014-11" db="EMBL/GenBank/DDBJ databases">
        <authorList>
            <person name="Zhu J."/>
            <person name="Qi W."/>
            <person name="Song R."/>
        </authorList>
    </citation>
    <scope>NUCLEOTIDE SEQUENCE [LARGE SCALE GENOMIC DNA]</scope>
</reference>
<proteinExistence type="predicted"/>
<dbReference type="AlphaFoldDB" id="A0A0G4ET39"/>
<organism evidence="1 2">
    <name type="scientific">Vitrella brassicaformis (strain CCMP3155)</name>
    <dbReference type="NCBI Taxonomy" id="1169540"/>
    <lineage>
        <taxon>Eukaryota</taxon>
        <taxon>Sar</taxon>
        <taxon>Alveolata</taxon>
        <taxon>Colpodellida</taxon>
        <taxon>Vitrellaceae</taxon>
        <taxon>Vitrella</taxon>
    </lineage>
</organism>
<keyword evidence="2" id="KW-1185">Reference proteome</keyword>
<dbReference type="OrthoDB" id="346528at2759"/>
<evidence type="ECO:0000313" key="1">
    <source>
        <dbReference type="EMBL" id="CEM01364.1"/>
    </source>
</evidence>
<dbReference type="InParanoid" id="A0A0G4ET39"/>
<gene>
    <name evidence="1" type="ORF">Vbra_13079</name>
</gene>
<evidence type="ECO:0000313" key="2">
    <source>
        <dbReference type="Proteomes" id="UP000041254"/>
    </source>
</evidence>
<dbReference type="PhylomeDB" id="A0A0G4ET39"/>
<dbReference type="VEuPathDB" id="CryptoDB:Vbra_13079"/>
<accession>A0A0G4ET39</accession>